<sequence>MKGSVKVSGASPLSKTLKAMSLSVVAGALFTSSLATAAGEVNVYSARKEALIEPALTAFSKAHDVTVNLVTGDADALLRRLQVEGSASPADVFITVDAGRLYRAKDAGVLQSFETDILNDVVPDNLHDRDGYWYGLSQRARVIFYNPEKVDASELSTYEDLADPKWKGRICTRSSSNIYNQSLVASMIEADGAEATQAWLNGFVSNLARPPFGGDTDLLKAVAAGVCDVTLANTYYFGRLGQSDKASDREVYEKVSLFWPNQGEGDRGAHVNVSGIGLTASATNIDNAKLLVEFLTNHKSQVWYADVNNEYPVVEGIAPPKSLQPFGDFKADSMSLSVLGDNNRQAVEMMDAAGWK</sequence>
<dbReference type="GO" id="GO:0046872">
    <property type="term" value="F:metal ion binding"/>
    <property type="evidence" value="ECO:0007669"/>
    <property type="project" value="UniProtKB-KW"/>
</dbReference>
<dbReference type="SUPFAM" id="SSF53850">
    <property type="entry name" value="Periplasmic binding protein-like II"/>
    <property type="match status" value="1"/>
</dbReference>
<feature type="binding site" evidence="3">
    <location>
        <position position="236"/>
    </location>
    <ligand>
        <name>Fe cation</name>
        <dbReference type="ChEBI" id="CHEBI:24875"/>
    </ligand>
</feature>
<feature type="chain" id="PRO_5005505799" evidence="4">
    <location>
        <begin position="38"/>
        <end position="356"/>
    </location>
</feature>
<evidence type="ECO:0000313" key="6">
    <source>
        <dbReference type="Proteomes" id="UP000182769"/>
    </source>
</evidence>
<dbReference type="GO" id="GO:0030288">
    <property type="term" value="C:outer membrane-bounded periplasmic space"/>
    <property type="evidence" value="ECO:0007669"/>
    <property type="project" value="TreeGrafter"/>
</dbReference>
<keyword evidence="2 4" id="KW-0732">Signal</keyword>
<dbReference type="InterPro" id="IPR006059">
    <property type="entry name" value="SBP"/>
</dbReference>
<dbReference type="PIRSF" id="PIRSF002825">
    <property type="entry name" value="CfbpA"/>
    <property type="match status" value="1"/>
</dbReference>
<organism evidence="5 6">
    <name type="scientific">Marinomonas fungiae</name>
    <dbReference type="NCBI Taxonomy" id="1137284"/>
    <lineage>
        <taxon>Bacteria</taxon>
        <taxon>Pseudomonadati</taxon>
        <taxon>Pseudomonadota</taxon>
        <taxon>Gammaproteobacteria</taxon>
        <taxon>Oceanospirillales</taxon>
        <taxon>Oceanospirillaceae</taxon>
        <taxon>Marinomonas</taxon>
    </lineage>
</organism>
<dbReference type="InterPro" id="IPR026045">
    <property type="entry name" value="Ferric-bd"/>
</dbReference>
<keyword evidence="6" id="KW-1185">Reference proteome</keyword>
<dbReference type="Proteomes" id="UP000182769">
    <property type="component" value="Unassembled WGS sequence"/>
</dbReference>
<dbReference type="Gene3D" id="3.40.190.10">
    <property type="entry name" value="Periplasmic binding protein-like II"/>
    <property type="match status" value="2"/>
</dbReference>
<feature type="signal peptide" evidence="4">
    <location>
        <begin position="1"/>
        <end position="37"/>
    </location>
</feature>
<name>A0A0K6IQX1_9GAMM</name>
<accession>A0A0K6IQX1</accession>
<evidence type="ECO:0000256" key="2">
    <source>
        <dbReference type="ARBA" id="ARBA00022729"/>
    </source>
</evidence>
<gene>
    <name evidence="5" type="ORF">Ga0061065_11280</name>
</gene>
<evidence type="ECO:0000313" key="5">
    <source>
        <dbReference type="EMBL" id="CUB05702.1"/>
    </source>
</evidence>
<comment type="similarity">
    <text evidence="1">Belongs to the bacterial solute-binding protein 1 family.</text>
</comment>
<evidence type="ECO:0000256" key="4">
    <source>
        <dbReference type="SAM" id="SignalP"/>
    </source>
</evidence>
<keyword evidence="3" id="KW-0408">Iron</keyword>
<feature type="binding site" evidence="3">
    <location>
        <position position="235"/>
    </location>
    <ligand>
        <name>Fe cation</name>
        <dbReference type="ChEBI" id="CHEBI:24875"/>
    </ligand>
</feature>
<dbReference type="PANTHER" id="PTHR30006">
    <property type="entry name" value="THIAMINE-BINDING PERIPLASMIC PROTEIN-RELATED"/>
    <property type="match status" value="1"/>
</dbReference>
<reference evidence="6" key="1">
    <citation type="submission" date="2015-08" db="EMBL/GenBank/DDBJ databases">
        <authorList>
            <person name="Varghese N."/>
        </authorList>
    </citation>
    <scope>NUCLEOTIDE SEQUENCE [LARGE SCALE GENOMIC DNA]</scope>
    <source>
        <strain evidence="6">JCM 18476</strain>
    </source>
</reference>
<keyword evidence="3" id="KW-0479">Metal-binding</keyword>
<dbReference type="Pfam" id="PF01547">
    <property type="entry name" value="SBP_bac_1"/>
    <property type="match status" value="1"/>
</dbReference>
<proteinExistence type="inferred from homology"/>
<dbReference type="AlphaFoldDB" id="A0A0K6IQX1"/>
<dbReference type="STRING" id="1137284.GCA_001418205_03140"/>
<dbReference type="EMBL" id="CYHG01000012">
    <property type="protein sequence ID" value="CUB05702.1"/>
    <property type="molecule type" value="Genomic_DNA"/>
</dbReference>
<evidence type="ECO:0000256" key="3">
    <source>
        <dbReference type="PIRSR" id="PIRSR002825-1"/>
    </source>
</evidence>
<dbReference type="PANTHER" id="PTHR30006:SF15">
    <property type="entry name" value="IRON-UTILIZATION PERIPLASMIC PROTEIN"/>
    <property type="match status" value="1"/>
</dbReference>
<evidence type="ECO:0000256" key="1">
    <source>
        <dbReference type="ARBA" id="ARBA00008520"/>
    </source>
</evidence>
<dbReference type="CDD" id="cd13542">
    <property type="entry name" value="PBP2_FutA1_ilke"/>
    <property type="match status" value="1"/>
</dbReference>
<protein>
    <submittedName>
        <fullName evidence="5">ABC-type Fe3+ transport system, periplasmic component</fullName>
    </submittedName>
</protein>
<dbReference type="OrthoDB" id="9769567at2"/>